<evidence type="ECO:0000256" key="8">
    <source>
        <dbReference type="ARBA" id="ARBA00023010"/>
    </source>
</evidence>
<name>A0A165PDN8_EXIGL</name>
<dbReference type="STRING" id="1314781.A0A165PDN8"/>
<keyword evidence="10" id="KW-0472">Membrane</keyword>
<keyword evidence="12 13" id="KW-0143">Chaperone</keyword>
<keyword evidence="9 13" id="KW-0496">Mitochondrion</keyword>
<evidence type="ECO:0000256" key="1">
    <source>
        <dbReference type="ARBA" id="ARBA00004137"/>
    </source>
</evidence>
<evidence type="ECO:0000256" key="3">
    <source>
        <dbReference type="ARBA" id="ARBA00022448"/>
    </source>
</evidence>
<evidence type="ECO:0000256" key="12">
    <source>
        <dbReference type="ARBA" id="ARBA00023186"/>
    </source>
</evidence>
<dbReference type="FunCoup" id="A0A165PDN8">
    <property type="interactions" value="329"/>
</dbReference>
<dbReference type="GO" id="GO:0015031">
    <property type="term" value="P:protein transport"/>
    <property type="evidence" value="ECO:0007669"/>
    <property type="project" value="UniProtKB-KW"/>
</dbReference>
<keyword evidence="3 13" id="KW-0813">Transport</keyword>
<evidence type="ECO:0000256" key="7">
    <source>
        <dbReference type="ARBA" id="ARBA00022927"/>
    </source>
</evidence>
<keyword evidence="6" id="KW-0862">Zinc</keyword>
<dbReference type="PANTHER" id="PTHR11038:SF16">
    <property type="entry name" value="MITOCHONDRIAL IMPORT INNER MEMBRANE TRANSLOCASE SUBUNIT TIM10"/>
    <property type="match status" value="1"/>
</dbReference>
<dbReference type="InParanoid" id="A0A165PDN8"/>
<proteinExistence type="inferred from homology"/>
<dbReference type="InterPro" id="IPR035427">
    <property type="entry name" value="Tim10-like_dom_sf"/>
</dbReference>
<comment type="domain">
    <text evidence="13">The twin CX3C motif contains 4 conserved Cys residues that form 2 disulfide bonds in the mitochondrial intermembrane space.</text>
</comment>
<keyword evidence="5 13" id="KW-0999">Mitochondrion inner membrane</keyword>
<comment type="similarity">
    <text evidence="2 13">Belongs to the small Tim family.</text>
</comment>
<dbReference type="FunFam" id="1.10.287.810:FF:000002">
    <property type="entry name" value="Mitochondrial import inner membrane translocase subunit tim10"/>
    <property type="match status" value="1"/>
</dbReference>
<protein>
    <recommendedName>
        <fullName evidence="13">Mitochondrial import inner membrane translocase subunit</fullName>
    </recommendedName>
</protein>
<keyword evidence="16" id="KW-1185">Reference proteome</keyword>
<reference evidence="15 16" key="1">
    <citation type="journal article" date="2016" name="Mol. Biol. Evol.">
        <title>Comparative Genomics of Early-Diverging Mushroom-Forming Fungi Provides Insights into the Origins of Lignocellulose Decay Capabilities.</title>
        <authorList>
            <person name="Nagy L.G."/>
            <person name="Riley R."/>
            <person name="Tritt A."/>
            <person name="Adam C."/>
            <person name="Daum C."/>
            <person name="Floudas D."/>
            <person name="Sun H."/>
            <person name="Yadav J.S."/>
            <person name="Pangilinan J."/>
            <person name="Larsson K.H."/>
            <person name="Matsuura K."/>
            <person name="Barry K."/>
            <person name="Labutti K."/>
            <person name="Kuo R."/>
            <person name="Ohm R.A."/>
            <person name="Bhattacharya S.S."/>
            <person name="Shirouzu T."/>
            <person name="Yoshinaga Y."/>
            <person name="Martin F.M."/>
            <person name="Grigoriev I.V."/>
            <person name="Hibbett D.S."/>
        </authorList>
    </citation>
    <scope>NUCLEOTIDE SEQUENCE [LARGE SCALE GENOMIC DNA]</scope>
    <source>
        <strain evidence="15 16">HHB12029</strain>
    </source>
</reference>
<dbReference type="Gene3D" id="1.10.287.810">
    <property type="entry name" value="Mitochondrial import inner membrane translocase subunit tim13 like domains"/>
    <property type="match status" value="1"/>
</dbReference>
<evidence type="ECO:0000256" key="5">
    <source>
        <dbReference type="ARBA" id="ARBA00022792"/>
    </source>
</evidence>
<dbReference type="Pfam" id="PF02953">
    <property type="entry name" value="zf-Tim10_DDP"/>
    <property type="match status" value="1"/>
</dbReference>
<dbReference type="GO" id="GO:0005743">
    <property type="term" value="C:mitochondrial inner membrane"/>
    <property type="evidence" value="ECO:0007669"/>
    <property type="project" value="UniProtKB-SubCell"/>
</dbReference>
<evidence type="ECO:0000313" key="15">
    <source>
        <dbReference type="EMBL" id="KZW02023.1"/>
    </source>
</evidence>
<evidence type="ECO:0000256" key="9">
    <source>
        <dbReference type="ARBA" id="ARBA00023128"/>
    </source>
</evidence>
<keyword evidence="11 13" id="KW-1015">Disulfide bond</keyword>
<keyword evidence="4" id="KW-0479">Metal-binding</keyword>
<dbReference type="GO" id="GO:0046872">
    <property type="term" value="F:metal ion binding"/>
    <property type="evidence" value="ECO:0007669"/>
    <property type="project" value="UniProtKB-KW"/>
</dbReference>
<organism evidence="15 16">
    <name type="scientific">Exidia glandulosa HHB12029</name>
    <dbReference type="NCBI Taxonomy" id="1314781"/>
    <lineage>
        <taxon>Eukaryota</taxon>
        <taxon>Fungi</taxon>
        <taxon>Dikarya</taxon>
        <taxon>Basidiomycota</taxon>
        <taxon>Agaricomycotina</taxon>
        <taxon>Agaricomycetes</taxon>
        <taxon>Auriculariales</taxon>
        <taxon>Exidiaceae</taxon>
        <taxon>Exidia</taxon>
    </lineage>
</organism>
<dbReference type="OrthoDB" id="274922at2759"/>
<dbReference type="Proteomes" id="UP000077266">
    <property type="component" value="Unassembled WGS sequence"/>
</dbReference>
<comment type="function">
    <text evidence="13">Mitochondrial intermembrane chaperone that participates in the import and insertion of some multi-pass transmembrane proteins into the mitochondrial inner membrane. Also required for the transfer of beta-barrel precursors from the TOM complex to the sorting and assembly machinery (SAM complex) of the outer membrane. Acts as a chaperone-like protein that protects the hydrophobic precursors from aggregation and guide them through the mitochondrial intermembrane space.</text>
</comment>
<dbReference type="EMBL" id="KV425890">
    <property type="protein sequence ID" value="KZW02023.1"/>
    <property type="molecule type" value="Genomic_DNA"/>
</dbReference>
<keyword evidence="8 13" id="KW-0811">Translocation</keyword>
<evidence type="ECO:0000259" key="14">
    <source>
        <dbReference type="Pfam" id="PF02953"/>
    </source>
</evidence>
<evidence type="ECO:0000313" key="16">
    <source>
        <dbReference type="Proteomes" id="UP000077266"/>
    </source>
</evidence>
<comment type="subunit">
    <text evidence="13">Heterohexamer.</text>
</comment>
<feature type="domain" description="Tim10-like" evidence="14">
    <location>
        <begin position="2"/>
        <end position="62"/>
    </location>
</feature>
<evidence type="ECO:0000256" key="13">
    <source>
        <dbReference type="RuleBase" id="RU367043"/>
    </source>
</evidence>
<dbReference type="GO" id="GO:0045039">
    <property type="term" value="P:protein insertion into mitochondrial inner membrane"/>
    <property type="evidence" value="ECO:0007669"/>
    <property type="project" value="TreeGrafter"/>
</dbReference>
<evidence type="ECO:0000256" key="6">
    <source>
        <dbReference type="ARBA" id="ARBA00022833"/>
    </source>
</evidence>
<evidence type="ECO:0000256" key="2">
    <source>
        <dbReference type="ARBA" id="ARBA00006720"/>
    </source>
</evidence>
<sequence length="77" mass="8343">MALAELEILTDALNRMMDSCHNKCINPSYKEAELNKGESVCVDRCVAKFFEVNKKVGEKMQSMNNGGGAGGGAPRSF</sequence>
<evidence type="ECO:0000256" key="4">
    <source>
        <dbReference type="ARBA" id="ARBA00022723"/>
    </source>
</evidence>
<keyword evidence="7 13" id="KW-0653">Protein transport</keyword>
<dbReference type="AlphaFoldDB" id="A0A165PDN8"/>
<dbReference type="PANTHER" id="PTHR11038">
    <property type="entry name" value="MITOCHONDRIAL IMPORT INNER MEMBRANE TRANSLOCASE SUBUNIT TIM10"/>
    <property type="match status" value="1"/>
</dbReference>
<gene>
    <name evidence="15" type="ORF">EXIGLDRAFT_736751</name>
</gene>
<comment type="subcellular location">
    <subcellularLocation>
        <location evidence="1 13">Mitochondrion inner membrane</location>
        <topology evidence="1 13">Peripheral membrane protein</topology>
        <orientation evidence="1 13">Intermembrane side</orientation>
    </subcellularLocation>
</comment>
<dbReference type="SUPFAM" id="SSF144122">
    <property type="entry name" value="Tim10-like"/>
    <property type="match status" value="1"/>
</dbReference>
<evidence type="ECO:0000256" key="11">
    <source>
        <dbReference type="ARBA" id="ARBA00023157"/>
    </source>
</evidence>
<dbReference type="InterPro" id="IPR004217">
    <property type="entry name" value="Tim10-like"/>
</dbReference>
<accession>A0A165PDN8</accession>
<evidence type="ECO:0000256" key="10">
    <source>
        <dbReference type="ARBA" id="ARBA00023136"/>
    </source>
</evidence>